<reference evidence="5" key="2">
    <citation type="journal article" date="2007" name="PLoS Biol.">
        <title>Survey sequencing and comparative analysis of the elephant shark (Callorhinchus milii) genome.</title>
        <authorList>
            <person name="Venkatesh B."/>
            <person name="Kirkness E.F."/>
            <person name="Loh Y.H."/>
            <person name="Halpern A.L."/>
            <person name="Lee A.P."/>
            <person name="Johnson J."/>
            <person name="Dandona N."/>
            <person name="Viswanathan L.D."/>
            <person name="Tay A."/>
            <person name="Venter J.C."/>
            <person name="Strausberg R.L."/>
            <person name="Brenner S."/>
        </authorList>
    </citation>
    <scope>NUCLEOTIDE SEQUENCE [LARGE SCALE GENOMIC DNA]</scope>
</reference>
<protein>
    <recommendedName>
        <fullName evidence="3">Misato Segment II tubulin-like domain-containing protein</fullName>
    </recommendedName>
</protein>
<dbReference type="InParanoid" id="A0A4W3GFV1"/>
<dbReference type="GeneTree" id="ENSGT00530000064067"/>
<dbReference type="Ensembl" id="ENSCMIT00000002338.1">
    <property type="protein sequence ID" value="ENSCMIP00000002256.1"/>
    <property type="gene ID" value="ENSCMIG00000001350.1"/>
</dbReference>
<reference evidence="4" key="4">
    <citation type="submission" date="2025-08" db="UniProtKB">
        <authorList>
            <consortium name="Ensembl"/>
        </authorList>
    </citation>
    <scope>IDENTIFICATION</scope>
</reference>
<name>A0A4W3GFV1_CALMI</name>
<evidence type="ECO:0000259" key="3">
    <source>
        <dbReference type="Pfam" id="PF10644"/>
    </source>
</evidence>
<dbReference type="SUPFAM" id="SSF52490">
    <property type="entry name" value="Tubulin nucleotide-binding domain-like"/>
    <property type="match status" value="1"/>
</dbReference>
<evidence type="ECO:0000256" key="2">
    <source>
        <dbReference type="ARBA" id="ARBA00022490"/>
    </source>
</evidence>
<comment type="subcellular location">
    <subcellularLocation>
        <location evidence="1">Cytoplasm</location>
    </subcellularLocation>
</comment>
<organism evidence="4 5">
    <name type="scientific">Callorhinchus milii</name>
    <name type="common">Ghost shark</name>
    <dbReference type="NCBI Taxonomy" id="7868"/>
    <lineage>
        <taxon>Eukaryota</taxon>
        <taxon>Metazoa</taxon>
        <taxon>Chordata</taxon>
        <taxon>Craniata</taxon>
        <taxon>Vertebrata</taxon>
        <taxon>Chondrichthyes</taxon>
        <taxon>Holocephali</taxon>
        <taxon>Chimaeriformes</taxon>
        <taxon>Callorhinchidae</taxon>
        <taxon>Callorhinchus</taxon>
    </lineage>
</organism>
<dbReference type="GO" id="GO:0005739">
    <property type="term" value="C:mitochondrion"/>
    <property type="evidence" value="ECO:0007669"/>
    <property type="project" value="TreeGrafter"/>
</dbReference>
<dbReference type="GO" id="GO:0007005">
    <property type="term" value="P:mitochondrion organization"/>
    <property type="evidence" value="ECO:0007669"/>
    <property type="project" value="InterPro"/>
</dbReference>
<evidence type="ECO:0000256" key="1">
    <source>
        <dbReference type="ARBA" id="ARBA00004496"/>
    </source>
</evidence>
<dbReference type="Pfam" id="PF10644">
    <property type="entry name" value="Misat_Tub_SegII"/>
    <property type="match status" value="1"/>
</dbReference>
<dbReference type="PANTHER" id="PTHR13391:SF0">
    <property type="entry name" value="PROTEIN MISATO HOMOLOG 1"/>
    <property type="match status" value="1"/>
</dbReference>
<evidence type="ECO:0000313" key="5">
    <source>
        <dbReference type="Proteomes" id="UP000314986"/>
    </source>
</evidence>
<keyword evidence="2" id="KW-0963">Cytoplasm</keyword>
<dbReference type="Gene3D" id="3.40.50.1440">
    <property type="entry name" value="Tubulin/FtsZ, GTPase domain"/>
    <property type="match status" value="1"/>
</dbReference>
<accession>A0A4W3GFV1</accession>
<reference evidence="5" key="1">
    <citation type="journal article" date="2006" name="Science">
        <title>Ancient noncoding elements conserved in the human genome.</title>
        <authorList>
            <person name="Venkatesh B."/>
            <person name="Kirkness E.F."/>
            <person name="Loh Y.H."/>
            <person name="Halpern A.L."/>
            <person name="Lee A.P."/>
            <person name="Johnson J."/>
            <person name="Dandona N."/>
            <person name="Viswanathan L.D."/>
            <person name="Tay A."/>
            <person name="Venter J.C."/>
            <person name="Strausberg R.L."/>
            <person name="Brenner S."/>
        </authorList>
    </citation>
    <scope>NUCLEOTIDE SEQUENCE [LARGE SCALE GENOMIC DNA]</scope>
</reference>
<feature type="domain" description="Misato Segment II tubulin-like" evidence="3">
    <location>
        <begin position="6"/>
        <end position="120"/>
    </location>
</feature>
<sequence>MGSVWREVLTLQLGHYSNFVGSHWWNIQDSNLYYDAEVKDPYCEISNNVLFREGQTQHGQTTYTPRLILLDLKGSLNSLKQEGVLYEGRQTEPTVTWEGGVSVHKEEPVKKNQFLRDLDRHDVSSHFTAVTRTLLPAAVTFTFDTAAYCIETRIHCKVQGLRV</sequence>
<reference evidence="5" key="3">
    <citation type="journal article" date="2014" name="Nature">
        <title>Elephant shark genome provides unique insights into gnathostome evolution.</title>
        <authorList>
            <consortium name="International Elephant Shark Genome Sequencing Consortium"/>
            <person name="Venkatesh B."/>
            <person name="Lee A.P."/>
            <person name="Ravi V."/>
            <person name="Maurya A.K."/>
            <person name="Lian M.M."/>
            <person name="Swann J.B."/>
            <person name="Ohta Y."/>
            <person name="Flajnik M.F."/>
            <person name="Sutoh Y."/>
            <person name="Kasahara M."/>
            <person name="Hoon S."/>
            <person name="Gangu V."/>
            <person name="Roy S.W."/>
            <person name="Irimia M."/>
            <person name="Korzh V."/>
            <person name="Kondrychyn I."/>
            <person name="Lim Z.W."/>
            <person name="Tay B.H."/>
            <person name="Tohari S."/>
            <person name="Kong K.W."/>
            <person name="Ho S."/>
            <person name="Lorente-Galdos B."/>
            <person name="Quilez J."/>
            <person name="Marques-Bonet T."/>
            <person name="Raney B.J."/>
            <person name="Ingham P.W."/>
            <person name="Tay A."/>
            <person name="Hillier L.W."/>
            <person name="Minx P."/>
            <person name="Boehm T."/>
            <person name="Wilson R.K."/>
            <person name="Brenner S."/>
            <person name="Warren W.C."/>
        </authorList>
    </citation>
    <scope>NUCLEOTIDE SEQUENCE [LARGE SCALE GENOMIC DNA]</scope>
</reference>
<dbReference type="InterPro" id="IPR049942">
    <property type="entry name" value="DML1/Misato"/>
</dbReference>
<dbReference type="Proteomes" id="UP000314986">
    <property type="component" value="Unassembled WGS sequence"/>
</dbReference>
<dbReference type="PANTHER" id="PTHR13391">
    <property type="entry name" value="MITOCHONDRIAL DISTRIBUTION REGULATOR MISATO"/>
    <property type="match status" value="1"/>
</dbReference>
<dbReference type="AlphaFoldDB" id="A0A4W3GFV1"/>
<reference evidence="4" key="5">
    <citation type="submission" date="2025-09" db="UniProtKB">
        <authorList>
            <consortium name="Ensembl"/>
        </authorList>
    </citation>
    <scope>IDENTIFICATION</scope>
</reference>
<dbReference type="InterPro" id="IPR019605">
    <property type="entry name" value="Misato_II_tubulin-like"/>
</dbReference>
<keyword evidence="5" id="KW-1185">Reference proteome</keyword>
<proteinExistence type="predicted"/>
<dbReference type="STRING" id="7868.ENSCMIP00000002256"/>
<evidence type="ECO:0000313" key="4">
    <source>
        <dbReference type="Ensembl" id="ENSCMIP00000002256.1"/>
    </source>
</evidence>
<dbReference type="InterPro" id="IPR036525">
    <property type="entry name" value="Tubulin/FtsZ_GTPase_sf"/>
</dbReference>